<evidence type="ECO:0008006" key="3">
    <source>
        <dbReference type="Google" id="ProtNLM"/>
    </source>
</evidence>
<accession>A0A850SYH2</accession>
<comment type="caution">
    <text evidence="1">The sequence shown here is derived from an EMBL/GenBank/DDBJ whole genome shotgun (WGS) entry which is preliminary data.</text>
</comment>
<protein>
    <recommendedName>
        <fullName evidence="3">Calcium-binding protein</fullName>
    </recommendedName>
</protein>
<dbReference type="AlphaFoldDB" id="A0A850SYH2"/>
<dbReference type="Pfam" id="PF11535">
    <property type="entry name" value="Calci_bind_CcbP"/>
    <property type="match status" value="1"/>
</dbReference>
<name>A0A850SYH2_9BACT</name>
<evidence type="ECO:0000313" key="2">
    <source>
        <dbReference type="Proteomes" id="UP000553343"/>
    </source>
</evidence>
<sequence>MNNSETSLKIGDSVRVKPDVLDPDTEAFSLEGWQGRILDIRSQEDGVTIIDIEWDSITLREMPASSIEACEEEGLDWTEMGLYSHDVEVTTARDTEEDVKHAQKQIEQVSYKSYRWLGDAGKRIQQILFGVDHENEMAVMKRWGAYLEAHLNFPFDAEVDEWQERGPLRSGDRVSVKKISLVDDFYGVIVALRLGRRKYDFPLCDLAVIDKQSANAQLIQDYRVWFANR</sequence>
<keyword evidence="2" id="KW-1185">Reference proteome</keyword>
<dbReference type="RefSeq" id="WP_178367710.1">
    <property type="nucleotide sequence ID" value="NZ_JACADJ010000065.1"/>
</dbReference>
<dbReference type="Proteomes" id="UP000553343">
    <property type="component" value="Unassembled WGS sequence"/>
</dbReference>
<gene>
    <name evidence="1" type="ORF">HXW94_14925</name>
</gene>
<reference evidence="1 2" key="1">
    <citation type="submission" date="2020-06" db="EMBL/GenBank/DDBJ databases">
        <title>High-quality draft genome of sulfate reducer Desulfobacter latus type strain AcrS2 isolated from marine sediment.</title>
        <authorList>
            <person name="Hoppe M."/>
            <person name="Larsen C.K."/>
            <person name="Marshall I.P.G."/>
            <person name="Schramm A."/>
            <person name="Marietou A.G."/>
        </authorList>
    </citation>
    <scope>NUCLEOTIDE SEQUENCE [LARGE SCALE GENOMIC DNA]</scope>
    <source>
        <strain evidence="1 2">AcRS2</strain>
    </source>
</reference>
<organism evidence="1 2">
    <name type="scientific">Desulfobacter latus</name>
    <dbReference type="NCBI Taxonomy" id="2292"/>
    <lineage>
        <taxon>Bacteria</taxon>
        <taxon>Pseudomonadati</taxon>
        <taxon>Thermodesulfobacteriota</taxon>
        <taxon>Desulfobacteria</taxon>
        <taxon>Desulfobacterales</taxon>
        <taxon>Desulfobacteraceae</taxon>
        <taxon>Desulfobacter</taxon>
    </lineage>
</organism>
<dbReference type="EMBL" id="JACADJ010000065">
    <property type="protein sequence ID" value="NWH06259.1"/>
    <property type="molecule type" value="Genomic_DNA"/>
</dbReference>
<evidence type="ECO:0000313" key="1">
    <source>
        <dbReference type="EMBL" id="NWH06259.1"/>
    </source>
</evidence>
<proteinExistence type="predicted"/>
<dbReference type="InterPro" id="IPR020994">
    <property type="entry name" value="Uncharacterised_Ca-bd_CcbP"/>
</dbReference>